<dbReference type="Pfam" id="PF00324">
    <property type="entry name" value="AA_permease"/>
    <property type="match status" value="1"/>
</dbReference>
<dbReference type="PANTHER" id="PTHR11827:SF96">
    <property type="entry name" value="SOLUTE CARRIER FAMILY 12 MEMBER 9"/>
    <property type="match status" value="1"/>
</dbReference>
<reference evidence="7 8" key="1">
    <citation type="submission" date="2021-06" db="EMBL/GenBank/DDBJ databases">
        <authorList>
            <person name="Palmer J.M."/>
        </authorList>
    </citation>
    <scope>NUCLEOTIDE SEQUENCE [LARGE SCALE GENOMIC DNA]</scope>
    <source>
        <strain evidence="7 8">XC_2019</strain>
        <tissue evidence="7">Muscle</tissue>
    </source>
</reference>
<evidence type="ECO:0000256" key="4">
    <source>
        <dbReference type="ARBA" id="ARBA00023136"/>
    </source>
</evidence>
<evidence type="ECO:0000256" key="5">
    <source>
        <dbReference type="SAM" id="Phobius"/>
    </source>
</evidence>
<proteinExistence type="predicted"/>
<dbReference type="InterPro" id="IPR004842">
    <property type="entry name" value="SLC12A_fam"/>
</dbReference>
<evidence type="ECO:0000256" key="1">
    <source>
        <dbReference type="ARBA" id="ARBA00004141"/>
    </source>
</evidence>
<accession>A0ABV0Q653</accession>
<feature type="transmembrane region" description="Helical" evidence="5">
    <location>
        <begin position="32"/>
        <end position="56"/>
    </location>
</feature>
<feature type="transmembrane region" description="Helical" evidence="5">
    <location>
        <begin position="91"/>
        <end position="115"/>
    </location>
</feature>
<keyword evidence="8" id="KW-1185">Reference proteome</keyword>
<dbReference type="Gene3D" id="1.20.1740.10">
    <property type="entry name" value="Amino acid/polyamine transporter I"/>
    <property type="match status" value="1"/>
</dbReference>
<dbReference type="Proteomes" id="UP001434883">
    <property type="component" value="Unassembled WGS sequence"/>
</dbReference>
<evidence type="ECO:0000313" key="7">
    <source>
        <dbReference type="EMBL" id="MEQ2190993.1"/>
    </source>
</evidence>
<sequence length="185" mass="20287">MALIYSEGLWWDRLDCTKVLPYMISRALGPEFGGSIGLMFFLANVCGSALFVLGLVEAILGTFGIPEGFLHPEIQFVIRLLSTLPILPSGYWWSLLYGTIIALLCLLVCLVGAHIYAKATFIIFLVVISVLIMIFISFFVVRPKSITLPSSSFFNGTGPGFPTTANYTGFKLETLLGNLYGKAEE</sequence>
<gene>
    <name evidence="7" type="ORF">XENOCAPTIV_017420</name>
</gene>
<evidence type="ECO:0000259" key="6">
    <source>
        <dbReference type="Pfam" id="PF00324"/>
    </source>
</evidence>
<keyword evidence="4 5" id="KW-0472">Membrane</keyword>
<evidence type="ECO:0000256" key="2">
    <source>
        <dbReference type="ARBA" id="ARBA00022692"/>
    </source>
</evidence>
<name>A0ABV0Q653_9TELE</name>
<organism evidence="7 8">
    <name type="scientific">Xenoophorus captivus</name>
    <dbReference type="NCBI Taxonomy" id="1517983"/>
    <lineage>
        <taxon>Eukaryota</taxon>
        <taxon>Metazoa</taxon>
        <taxon>Chordata</taxon>
        <taxon>Craniata</taxon>
        <taxon>Vertebrata</taxon>
        <taxon>Euteleostomi</taxon>
        <taxon>Actinopterygii</taxon>
        <taxon>Neopterygii</taxon>
        <taxon>Teleostei</taxon>
        <taxon>Neoteleostei</taxon>
        <taxon>Acanthomorphata</taxon>
        <taxon>Ovalentaria</taxon>
        <taxon>Atherinomorphae</taxon>
        <taxon>Cyprinodontiformes</taxon>
        <taxon>Goodeidae</taxon>
        <taxon>Xenoophorus</taxon>
    </lineage>
</organism>
<keyword evidence="3 5" id="KW-1133">Transmembrane helix</keyword>
<protein>
    <recommendedName>
        <fullName evidence="6">Amino acid permease/ SLC12A domain-containing protein</fullName>
    </recommendedName>
</protein>
<evidence type="ECO:0000313" key="8">
    <source>
        <dbReference type="Proteomes" id="UP001434883"/>
    </source>
</evidence>
<feature type="domain" description="Amino acid permease/ SLC12A" evidence="6">
    <location>
        <begin position="22"/>
        <end position="161"/>
    </location>
</feature>
<feature type="transmembrane region" description="Helical" evidence="5">
    <location>
        <begin position="121"/>
        <end position="141"/>
    </location>
</feature>
<evidence type="ECO:0000256" key="3">
    <source>
        <dbReference type="ARBA" id="ARBA00022989"/>
    </source>
</evidence>
<comment type="caution">
    <text evidence="7">The sequence shown here is derived from an EMBL/GenBank/DDBJ whole genome shotgun (WGS) entry which is preliminary data.</text>
</comment>
<dbReference type="PANTHER" id="PTHR11827">
    <property type="entry name" value="SOLUTE CARRIER FAMILY 12, CATION COTRANSPORTERS"/>
    <property type="match status" value="1"/>
</dbReference>
<comment type="subcellular location">
    <subcellularLocation>
        <location evidence="1">Membrane</location>
        <topology evidence="1">Multi-pass membrane protein</topology>
    </subcellularLocation>
</comment>
<dbReference type="InterPro" id="IPR004841">
    <property type="entry name" value="AA-permease/SLC12A_dom"/>
</dbReference>
<dbReference type="EMBL" id="JAHRIN010000361">
    <property type="protein sequence ID" value="MEQ2190993.1"/>
    <property type="molecule type" value="Genomic_DNA"/>
</dbReference>
<keyword evidence="2 5" id="KW-0812">Transmembrane</keyword>